<protein>
    <submittedName>
        <fullName evidence="2">Uncharacterized protein</fullName>
    </submittedName>
</protein>
<sequence>MLAKLLKYEFKATARLFIPLYIALIVFTLINRVVNTVEIVQKSIGINIKTLLSTISMVGYVVLIIGISAMTLVIMIQRFYKNLLGDEGYLMFTLPVKTWQNILSKLILAVFWTISSGLVTIISIIIISGVEGVSEGLIEISNYINYTFGIAGFISLPLFFILGISSNILMFYSAIALGHQFSRHKLIASLGMYCVVYLINSLILAALILMLRYIPICHEFFEYLFDYSTSMHWKTNIIVLKASIYPIILVAGQFVLINFLLKKKLNLE</sequence>
<keyword evidence="1" id="KW-0472">Membrane</keyword>
<feature type="transmembrane region" description="Helical" evidence="1">
    <location>
        <begin position="12"/>
        <end position="30"/>
    </location>
</feature>
<dbReference type="EMBL" id="CP025197">
    <property type="protein sequence ID" value="AUG57809.1"/>
    <property type="molecule type" value="Genomic_DNA"/>
</dbReference>
<dbReference type="RefSeq" id="WP_101301596.1">
    <property type="nucleotide sequence ID" value="NZ_CP025197.1"/>
</dbReference>
<gene>
    <name evidence="2" type="ORF">HVS_09535</name>
</gene>
<accession>A0A2K9E367</accession>
<dbReference type="Proteomes" id="UP000233534">
    <property type="component" value="Chromosome"/>
</dbReference>
<feature type="transmembrane region" description="Helical" evidence="1">
    <location>
        <begin position="106"/>
        <end position="130"/>
    </location>
</feature>
<feature type="transmembrane region" description="Helical" evidence="1">
    <location>
        <begin position="237"/>
        <end position="261"/>
    </location>
</feature>
<evidence type="ECO:0000313" key="2">
    <source>
        <dbReference type="EMBL" id="AUG57809.1"/>
    </source>
</evidence>
<evidence type="ECO:0000256" key="1">
    <source>
        <dbReference type="SAM" id="Phobius"/>
    </source>
</evidence>
<keyword evidence="1" id="KW-1133">Transmembrane helix</keyword>
<dbReference type="KEGG" id="hsc:HVS_09535"/>
<dbReference type="AlphaFoldDB" id="A0A2K9E367"/>
<keyword evidence="3" id="KW-1185">Reference proteome</keyword>
<proteinExistence type="predicted"/>
<organism evidence="2 3">
    <name type="scientific">Acetivibrio saccincola</name>
    <dbReference type="NCBI Taxonomy" id="1677857"/>
    <lineage>
        <taxon>Bacteria</taxon>
        <taxon>Bacillati</taxon>
        <taxon>Bacillota</taxon>
        <taxon>Clostridia</taxon>
        <taxon>Eubacteriales</taxon>
        <taxon>Oscillospiraceae</taxon>
        <taxon>Acetivibrio</taxon>
    </lineage>
</organism>
<evidence type="ECO:0000313" key="3">
    <source>
        <dbReference type="Proteomes" id="UP000233534"/>
    </source>
</evidence>
<feature type="transmembrane region" description="Helical" evidence="1">
    <location>
        <begin position="50"/>
        <end position="74"/>
    </location>
</feature>
<name>A0A2K9E367_9FIRM</name>
<feature type="transmembrane region" description="Helical" evidence="1">
    <location>
        <begin position="150"/>
        <end position="178"/>
    </location>
</feature>
<reference evidence="2 3" key="1">
    <citation type="submission" date="2017-12" db="EMBL/GenBank/DDBJ databases">
        <title>Complete genome sequence of Herbivorax saccincola GGR1, a novel Cellulosome-producing hydrolytic bacterium in a thermophilic biogas plant, established by Illumina and Nanopore MinION sequencing.</title>
        <authorList>
            <person name="Pechtl A."/>
            <person name="Ruckert C."/>
            <person name="Koeck D.E."/>
            <person name="Maus I."/>
            <person name="Winkler A."/>
            <person name="Kalinowski J."/>
            <person name="Puhler A."/>
            <person name="Schwarz W.W."/>
            <person name="Zverlov V.V."/>
            <person name="Schluter A."/>
            <person name="Liebl W."/>
        </authorList>
    </citation>
    <scope>NUCLEOTIDE SEQUENCE [LARGE SCALE GENOMIC DNA]</scope>
    <source>
        <strain evidence="3">SR1</strain>
    </source>
</reference>
<keyword evidence="1" id="KW-0812">Transmembrane</keyword>
<feature type="transmembrane region" description="Helical" evidence="1">
    <location>
        <begin position="190"/>
        <end position="214"/>
    </location>
</feature>